<gene>
    <name evidence="1" type="ORF">ERS007679_04170</name>
</gene>
<sequence>MGAARVGVVVIDKGTSFLNRPGESGDSLI</sequence>
<reference evidence="1 2" key="1">
    <citation type="submission" date="2015-03" db="EMBL/GenBank/DDBJ databases">
        <authorList>
            <consortium name="Pathogen Informatics"/>
        </authorList>
    </citation>
    <scope>NUCLEOTIDE SEQUENCE [LARGE SCALE GENOMIC DNA]</scope>
    <source>
        <strain evidence="1 2">G09801536</strain>
    </source>
</reference>
<accession>A0A655JBR6</accession>
<evidence type="ECO:0000313" key="2">
    <source>
        <dbReference type="Proteomes" id="UP000045842"/>
    </source>
</evidence>
<name>A0A655JBR6_MYCTX</name>
<proteinExistence type="predicted"/>
<evidence type="ECO:0000313" key="1">
    <source>
        <dbReference type="EMBL" id="COW68329.1"/>
    </source>
</evidence>
<protein>
    <submittedName>
        <fullName evidence="1">Uncharacterized protein</fullName>
    </submittedName>
</protein>
<organism evidence="1 2">
    <name type="scientific">Mycobacterium tuberculosis</name>
    <dbReference type="NCBI Taxonomy" id="1773"/>
    <lineage>
        <taxon>Bacteria</taxon>
        <taxon>Bacillati</taxon>
        <taxon>Actinomycetota</taxon>
        <taxon>Actinomycetes</taxon>
        <taxon>Mycobacteriales</taxon>
        <taxon>Mycobacteriaceae</taxon>
        <taxon>Mycobacterium</taxon>
        <taxon>Mycobacterium tuberculosis complex</taxon>
    </lineage>
</organism>
<dbReference type="AlphaFoldDB" id="A0A655JBR6"/>
<dbReference type="Proteomes" id="UP000045842">
    <property type="component" value="Unassembled WGS sequence"/>
</dbReference>
<dbReference type="EMBL" id="CSAD01000959">
    <property type="protein sequence ID" value="COW68329.1"/>
    <property type="molecule type" value="Genomic_DNA"/>
</dbReference>